<dbReference type="Gene3D" id="3.30.930.10">
    <property type="entry name" value="Bira Bifunctional Protein, Domain 2"/>
    <property type="match status" value="1"/>
</dbReference>
<keyword evidence="7" id="KW-0694">RNA-binding</keyword>
<feature type="non-terminal residue" evidence="13">
    <location>
        <position position="331"/>
    </location>
</feature>
<dbReference type="GO" id="GO:0005737">
    <property type="term" value="C:cytoplasm"/>
    <property type="evidence" value="ECO:0007669"/>
    <property type="project" value="UniProtKB-UniRule"/>
</dbReference>
<dbReference type="SUPFAM" id="SSF55186">
    <property type="entry name" value="ThrRS/AlaRS common domain"/>
    <property type="match status" value="1"/>
</dbReference>
<evidence type="ECO:0000256" key="3">
    <source>
        <dbReference type="ARBA" id="ARBA00022555"/>
    </source>
</evidence>
<organism evidence="13 14">
    <name type="scientific">Candidatus Roizmanbacteria bacterium CG09_land_8_20_14_0_10_41_9</name>
    <dbReference type="NCBI Taxonomy" id="1974850"/>
    <lineage>
        <taxon>Bacteria</taxon>
        <taxon>Candidatus Roizmaniibacteriota</taxon>
    </lineage>
</organism>
<evidence type="ECO:0000256" key="9">
    <source>
        <dbReference type="ARBA" id="ARBA00023146"/>
    </source>
</evidence>
<dbReference type="InterPro" id="IPR045864">
    <property type="entry name" value="aa-tRNA-synth_II/BPL/LPL"/>
</dbReference>
<evidence type="ECO:0000256" key="8">
    <source>
        <dbReference type="ARBA" id="ARBA00022917"/>
    </source>
</evidence>
<dbReference type="NCBIfam" id="TIGR00418">
    <property type="entry name" value="thrS"/>
    <property type="match status" value="1"/>
</dbReference>
<sequence>MDSSNLGAMRHSCEHILTQAMIKLFPGIKMAMGPATDEGFYFDFEYNGKISDEDFPKIEKEMASIVKRNLPIAQKNLMMEEARSLFKENPYKMEWLDEIEKKGEKVSVYWTGDKFVDLCSGPHVASTGKVGPFKLLSVAGAYWRGDSKNKMLTRIYGTCFPTKEELDKFLWQTEEAKKRDHRKLGKELGFYLITDDVGAGLILWKPKGAIIRRIMENFIMEEQSKRGFKIVFSPHIGKKQLWITSGHWDLYRDKMYAPMKIDDVEYMVKPMNCPMHMMIYRSELHSWKELPLRIAEDASVYRYEQAGELSGMVRGRYLTQDDAHIFCTEEQ</sequence>
<dbReference type="InterPro" id="IPR012947">
    <property type="entry name" value="tRNA_SAD"/>
</dbReference>
<keyword evidence="9" id="KW-0030">Aminoacyl-tRNA synthetase</keyword>
<evidence type="ECO:0000256" key="4">
    <source>
        <dbReference type="ARBA" id="ARBA00022598"/>
    </source>
</evidence>
<dbReference type="Pfam" id="PF07973">
    <property type="entry name" value="tRNA_SAD"/>
    <property type="match status" value="1"/>
</dbReference>
<comment type="similarity">
    <text evidence="1">Belongs to the class-II aminoacyl-tRNA synthetase family.</text>
</comment>
<name>A0A2H0WTE8_9BACT</name>
<keyword evidence="5" id="KW-0547">Nucleotide-binding</keyword>
<dbReference type="PANTHER" id="PTHR11451">
    <property type="entry name" value="THREONINE-TRNA LIGASE"/>
    <property type="match status" value="1"/>
</dbReference>
<evidence type="ECO:0000256" key="11">
    <source>
        <dbReference type="NCBIfam" id="TIGR00418"/>
    </source>
</evidence>
<evidence type="ECO:0000313" key="13">
    <source>
        <dbReference type="EMBL" id="PIS15895.1"/>
    </source>
</evidence>
<evidence type="ECO:0000313" key="14">
    <source>
        <dbReference type="Proteomes" id="UP000231198"/>
    </source>
</evidence>
<dbReference type="Pfam" id="PF00587">
    <property type="entry name" value="tRNA-synt_2b"/>
    <property type="match status" value="1"/>
</dbReference>
<gene>
    <name evidence="13" type="primary">thrS</name>
    <name evidence="13" type="ORF">COT62_01150</name>
</gene>
<dbReference type="InterPro" id="IPR002314">
    <property type="entry name" value="aa-tRNA-synt_IIb"/>
</dbReference>
<dbReference type="SMART" id="SM00863">
    <property type="entry name" value="tRNA_SAD"/>
    <property type="match status" value="1"/>
</dbReference>
<dbReference type="GO" id="GO:0005524">
    <property type="term" value="F:ATP binding"/>
    <property type="evidence" value="ECO:0007669"/>
    <property type="project" value="UniProtKB-KW"/>
</dbReference>
<dbReference type="InterPro" id="IPR002320">
    <property type="entry name" value="Thr-tRNA-ligase_IIa"/>
</dbReference>
<dbReference type="EMBL" id="PEZG01000026">
    <property type="protein sequence ID" value="PIS15895.1"/>
    <property type="molecule type" value="Genomic_DNA"/>
</dbReference>
<evidence type="ECO:0000256" key="7">
    <source>
        <dbReference type="ARBA" id="ARBA00022884"/>
    </source>
</evidence>
<proteinExistence type="inferred from homology"/>
<accession>A0A2H0WTE8</accession>
<dbReference type="SUPFAM" id="SSF55681">
    <property type="entry name" value="Class II aaRS and biotin synthetases"/>
    <property type="match status" value="1"/>
</dbReference>
<feature type="domain" description="Aminoacyl-transfer RNA synthetases class-II family profile" evidence="12">
    <location>
        <begin position="180"/>
        <end position="331"/>
    </location>
</feature>
<dbReference type="GO" id="GO:0000049">
    <property type="term" value="F:tRNA binding"/>
    <property type="evidence" value="ECO:0007669"/>
    <property type="project" value="UniProtKB-KW"/>
</dbReference>
<evidence type="ECO:0000256" key="6">
    <source>
        <dbReference type="ARBA" id="ARBA00022840"/>
    </source>
</evidence>
<protein>
    <recommendedName>
        <fullName evidence="2 11">Threonine--tRNA ligase</fullName>
        <ecNumber evidence="2 11">6.1.1.3</ecNumber>
    </recommendedName>
</protein>
<dbReference type="EC" id="6.1.1.3" evidence="2 11"/>
<dbReference type="AlphaFoldDB" id="A0A2H0WTE8"/>
<evidence type="ECO:0000256" key="10">
    <source>
        <dbReference type="ARBA" id="ARBA00049515"/>
    </source>
</evidence>
<keyword evidence="6" id="KW-0067">ATP-binding</keyword>
<keyword evidence="8" id="KW-0648">Protein biosynthesis</keyword>
<evidence type="ECO:0000259" key="12">
    <source>
        <dbReference type="PROSITE" id="PS50862"/>
    </source>
</evidence>
<dbReference type="PRINTS" id="PR01047">
    <property type="entry name" value="TRNASYNTHTHR"/>
</dbReference>
<dbReference type="PANTHER" id="PTHR11451:SF44">
    <property type="entry name" value="THREONINE--TRNA LIGASE, CHLOROPLASTIC_MITOCHONDRIAL 2"/>
    <property type="match status" value="1"/>
</dbReference>
<dbReference type="InterPro" id="IPR018163">
    <property type="entry name" value="Thr/Ala-tRNA-synth_IIc_edit"/>
</dbReference>
<reference evidence="14" key="1">
    <citation type="submission" date="2017-09" db="EMBL/GenBank/DDBJ databases">
        <title>Depth-based differentiation of microbial function through sediment-hosted aquifers and enrichment of novel symbionts in the deep terrestrial subsurface.</title>
        <authorList>
            <person name="Probst A.J."/>
            <person name="Ladd B."/>
            <person name="Jarett J.K."/>
            <person name="Geller-Mcgrath D.E."/>
            <person name="Sieber C.M.K."/>
            <person name="Emerson J.B."/>
            <person name="Anantharaman K."/>
            <person name="Thomas B.C."/>
            <person name="Malmstrom R."/>
            <person name="Stieglmeier M."/>
            <person name="Klingl A."/>
            <person name="Woyke T."/>
            <person name="Ryan C.M."/>
            <person name="Banfield J.F."/>
        </authorList>
    </citation>
    <scope>NUCLEOTIDE SEQUENCE [LARGE SCALE GENOMIC DNA]</scope>
</reference>
<dbReference type="FunFam" id="3.30.980.10:FF:000005">
    <property type="entry name" value="Threonyl-tRNA synthetase, mitochondrial"/>
    <property type="match status" value="1"/>
</dbReference>
<evidence type="ECO:0000256" key="1">
    <source>
        <dbReference type="ARBA" id="ARBA00008226"/>
    </source>
</evidence>
<evidence type="ECO:0000256" key="5">
    <source>
        <dbReference type="ARBA" id="ARBA00022741"/>
    </source>
</evidence>
<dbReference type="Proteomes" id="UP000231198">
    <property type="component" value="Unassembled WGS sequence"/>
</dbReference>
<dbReference type="InterPro" id="IPR006195">
    <property type="entry name" value="aa-tRNA-synth_II"/>
</dbReference>
<evidence type="ECO:0000256" key="2">
    <source>
        <dbReference type="ARBA" id="ARBA00013163"/>
    </source>
</evidence>
<dbReference type="Gene3D" id="3.30.54.20">
    <property type="match status" value="1"/>
</dbReference>
<keyword evidence="3" id="KW-0820">tRNA-binding</keyword>
<keyword evidence="4 13" id="KW-0436">Ligase</keyword>
<dbReference type="PROSITE" id="PS50862">
    <property type="entry name" value="AA_TRNA_LIGASE_II"/>
    <property type="match status" value="1"/>
</dbReference>
<dbReference type="GO" id="GO:0006435">
    <property type="term" value="P:threonyl-tRNA aminoacylation"/>
    <property type="evidence" value="ECO:0007669"/>
    <property type="project" value="UniProtKB-UniRule"/>
</dbReference>
<comment type="caution">
    <text evidence="13">The sequence shown here is derived from an EMBL/GenBank/DDBJ whole genome shotgun (WGS) entry which is preliminary data.</text>
</comment>
<dbReference type="GO" id="GO:0004829">
    <property type="term" value="F:threonine-tRNA ligase activity"/>
    <property type="evidence" value="ECO:0007669"/>
    <property type="project" value="UniProtKB-UniRule"/>
</dbReference>
<comment type="catalytic activity">
    <reaction evidence="10">
        <text>tRNA(Thr) + L-threonine + ATP = L-threonyl-tRNA(Thr) + AMP + diphosphate + H(+)</text>
        <dbReference type="Rhea" id="RHEA:24624"/>
        <dbReference type="Rhea" id="RHEA-COMP:9670"/>
        <dbReference type="Rhea" id="RHEA-COMP:9704"/>
        <dbReference type="ChEBI" id="CHEBI:15378"/>
        <dbReference type="ChEBI" id="CHEBI:30616"/>
        <dbReference type="ChEBI" id="CHEBI:33019"/>
        <dbReference type="ChEBI" id="CHEBI:57926"/>
        <dbReference type="ChEBI" id="CHEBI:78442"/>
        <dbReference type="ChEBI" id="CHEBI:78534"/>
        <dbReference type="ChEBI" id="CHEBI:456215"/>
        <dbReference type="EC" id="6.1.1.3"/>
    </reaction>
</comment>
<dbReference type="Gene3D" id="3.30.980.10">
    <property type="entry name" value="Threonyl-trna Synthetase, Chain A, domain 2"/>
    <property type="match status" value="1"/>
</dbReference>